<feature type="domain" description="Endonuclease/exonuclease/phosphatase" evidence="11">
    <location>
        <begin position="7"/>
        <end position="165"/>
    </location>
</feature>
<dbReference type="InterPro" id="IPR004808">
    <property type="entry name" value="AP_endonuc_1"/>
</dbReference>
<proteinExistence type="inferred from homology"/>
<comment type="cofactor">
    <cofactor evidence="9">
        <name>Mg(2+)</name>
        <dbReference type="ChEBI" id="CHEBI:18420"/>
    </cofactor>
    <cofactor evidence="9">
        <name>Mn(2+)</name>
        <dbReference type="ChEBI" id="CHEBI:29035"/>
    </cofactor>
    <text evidence="9">Probably binds two magnesium or manganese ions per subunit.</text>
</comment>
<dbReference type="EMBL" id="AFYH01112128">
    <property type="status" value="NOT_ANNOTATED_CDS"/>
    <property type="molecule type" value="Genomic_DNA"/>
</dbReference>
<evidence type="ECO:0000256" key="9">
    <source>
        <dbReference type="PIRSR" id="PIRSR604808-2"/>
    </source>
</evidence>
<dbReference type="GO" id="GO:0006284">
    <property type="term" value="P:base-excision repair"/>
    <property type="evidence" value="ECO:0007669"/>
    <property type="project" value="TreeGrafter"/>
</dbReference>
<evidence type="ECO:0000256" key="3">
    <source>
        <dbReference type="ARBA" id="ARBA00012115"/>
    </source>
</evidence>
<keyword evidence="13" id="KW-1185">Reference proteome</keyword>
<dbReference type="InterPro" id="IPR036691">
    <property type="entry name" value="Endo/exonu/phosph_ase_sf"/>
</dbReference>
<dbReference type="AlphaFoldDB" id="H3AWU3"/>
<dbReference type="Proteomes" id="UP000008672">
    <property type="component" value="Unassembled WGS sequence"/>
</dbReference>
<evidence type="ECO:0000259" key="11">
    <source>
        <dbReference type="Pfam" id="PF03372"/>
    </source>
</evidence>
<evidence type="ECO:0000256" key="4">
    <source>
        <dbReference type="ARBA" id="ARBA00022723"/>
    </source>
</evidence>
<reference evidence="13" key="1">
    <citation type="submission" date="2011-08" db="EMBL/GenBank/DDBJ databases">
        <title>The draft genome of Latimeria chalumnae.</title>
        <authorList>
            <person name="Di Palma F."/>
            <person name="Alfoldi J."/>
            <person name="Johnson J."/>
            <person name="Berlin A."/>
            <person name="Gnerre S."/>
            <person name="Jaffe D."/>
            <person name="MacCallum I."/>
            <person name="Young S."/>
            <person name="Walker B.J."/>
            <person name="Lander E."/>
            <person name="Lindblad-Toh K."/>
        </authorList>
    </citation>
    <scope>NUCLEOTIDE SEQUENCE [LARGE SCALE GENOMIC DNA]</scope>
    <source>
        <strain evidence="13">Wild caught</strain>
    </source>
</reference>
<organism evidence="12 13">
    <name type="scientific">Latimeria chalumnae</name>
    <name type="common">Coelacanth</name>
    <dbReference type="NCBI Taxonomy" id="7897"/>
    <lineage>
        <taxon>Eukaryota</taxon>
        <taxon>Metazoa</taxon>
        <taxon>Chordata</taxon>
        <taxon>Craniata</taxon>
        <taxon>Vertebrata</taxon>
        <taxon>Euteleostomi</taxon>
        <taxon>Coelacanthiformes</taxon>
        <taxon>Coelacanthidae</taxon>
        <taxon>Latimeria</taxon>
    </lineage>
</organism>
<evidence type="ECO:0000256" key="10">
    <source>
        <dbReference type="PIRSR" id="PIRSR604808-3"/>
    </source>
</evidence>
<keyword evidence="5" id="KW-0227">DNA damage</keyword>
<dbReference type="GO" id="GO:0003906">
    <property type="term" value="F:DNA-(apurinic or apyrimidinic site) endonuclease activity"/>
    <property type="evidence" value="ECO:0007669"/>
    <property type="project" value="TreeGrafter"/>
</dbReference>
<dbReference type="GeneTree" id="ENSGT01150000287206"/>
<feature type="binding site" evidence="9">
    <location>
        <position position="85"/>
    </location>
    <ligand>
        <name>Mg(2+)</name>
        <dbReference type="ChEBI" id="CHEBI:18420"/>
        <label>1</label>
    </ligand>
</feature>
<dbReference type="Ensembl" id="ENSLACT00000014213.1">
    <property type="protein sequence ID" value="ENSLACP00000014114.1"/>
    <property type="gene ID" value="ENSLACG00000012422.1"/>
</dbReference>
<dbReference type="PANTHER" id="PTHR22748">
    <property type="entry name" value="AP ENDONUCLEASE"/>
    <property type="match status" value="1"/>
</dbReference>
<reference evidence="12" key="2">
    <citation type="submission" date="2025-08" db="UniProtKB">
        <authorList>
            <consortium name="Ensembl"/>
        </authorList>
    </citation>
    <scope>IDENTIFICATION</scope>
</reference>
<evidence type="ECO:0000256" key="2">
    <source>
        <dbReference type="ARBA" id="ARBA00007092"/>
    </source>
</evidence>
<comment type="catalytic activity">
    <reaction evidence="1">
        <text>Exonucleolytic cleavage in the 3'- to 5'-direction to yield nucleoside 5'-phosphates.</text>
        <dbReference type="EC" id="3.1.11.2"/>
    </reaction>
</comment>
<evidence type="ECO:0000256" key="6">
    <source>
        <dbReference type="ARBA" id="ARBA00022801"/>
    </source>
</evidence>
<keyword evidence="4 9" id="KW-0479">Metal-binding</keyword>
<name>H3AWU3_LATCH</name>
<sequence length="179" mass="20055">YCAGLHSKQAGVTILLHRNLNFTLKEKVEDPRGRYIIVMGRLDLDDFVLVNLYAPNNEDPTFFTDLLPILSKFQSSYLIIGGDFNIVLNPVLDGSGCRIPVHTRTQPSISKLISDFHLVDIWRALHLTTKDYTFTSPVCLTSSRIDLILISSSLVLYTLSTEIHSLTSLPPQPLTLQLS</sequence>
<feature type="site" description="Transition state stabilizer" evidence="10">
    <location>
        <position position="85"/>
    </location>
</feature>
<dbReference type="STRING" id="7897.ENSLACP00000014114"/>
<dbReference type="EC" id="3.1.11.2" evidence="3"/>
<evidence type="ECO:0000313" key="12">
    <source>
        <dbReference type="Ensembl" id="ENSLACP00000014114.1"/>
    </source>
</evidence>
<keyword evidence="6" id="KW-0378">Hydrolase</keyword>
<reference evidence="12" key="3">
    <citation type="submission" date="2025-09" db="UniProtKB">
        <authorList>
            <consortium name="Ensembl"/>
        </authorList>
    </citation>
    <scope>IDENTIFICATION</scope>
</reference>
<feature type="site" description="Important for catalytic activity" evidence="10">
    <location>
        <position position="146"/>
    </location>
</feature>
<evidence type="ECO:0000256" key="8">
    <source>
        <dbReference type="ARBA" id="ARBA00023204"/>
    </source>
</evidence>
<dbReference type="GO" id="GO:0005634">
    <property type="term" value="C:nucleus"/>
    <property type="evidence" value="ECO:0007669"/>
    <property type="project" value="TreeGrafter"/>
</dbReference>
<keyword evidence="9" id="KW-0464">Manganese</keyword>
<evidence type="ECO:0000256" key="5">
    <source>
        <dbReference type="ARBA" id="ARBA00022763"/>
    </source>
</evidence>
<dbReference type="InterPro" id="IPR005135">
    <property type="entry name" value="Endo/exonuclease/phosphatase"/>
</dbReference>
<keyword evidence="7 9" id="KW-0460">Magnesium</keyword>
<keyword evidence="8" id="KW-0234">DNA repair</keyword>
<dbReference type="SUPFAM" id="SSF56219">
    <property type="entry name" value="DNase I-like"/>
    <property type="match status" value="1"/>
</dbReference>
<feature type="binding site" evidence="9">
    <location>
        <position position="83"/>
    </location>
    <ligand>
        <name>Mg(2+)</name>
        <dbReference type="ChEBI" id="CHEBI:18420"/>
        <label>1</label>
    </ligand>
</feature>
<dbReference type="GO" id="GO:0008081">
    <property type="term" value="F:phosphoric diester hydrolase activity"/>
    <property type="evidence" value="ECO:0007669"/>
    <property type="project" value="TreeGrafter"/>
</dbReference>
<dbReference type="HOGENOM" id="CLU_000680_2_4_1"/>
<dbReference type="PANTHER" id="PTHR22748:SF26">
    <property type="entry name" value="ENDONUCLEASE_EXONUCLEASE_PHOSPHATASE DOMAIN-CONTAINING PROTEIN"/>
    <property type="match status" value="1"/>
</dbReference>
<accession>H3AWU3</accession>
<protein>
    <recommendedName>
        <fullName evidence="3">exodeoxyribonuclease III</fullName>
        <ecNumber evidence="3">3.1.11.2</ecNumber>
    </recommendedName>
</protein>
<dbReference type="Pfam" id="PF03372">
    <property type="entry name" value="Exo_endo_phos"/>
    <property type="match status" value="1"/>
</dbReference>
<dbReference type="InParanoid" id="H3AWU3"/>
<evidence type="ECO:0000256" key="7">
    <source>
        <dbReference type="ARBA" id="ARBA00022842"/>
    </source>
</evidence>
<comment type="similarity">
    <text evidence="2">Belongs to the DNA repair enzymes AP/ExoA family.</text>
</comment>
<dbReference type="GO" id="GO:0046872">
    <property type="term" value="F:metal ion binding"/>
    <property type="evidence" value="ECO:0007669"/>
    <property type="project" value="UniProtKB-KW"/>
</dbReference>
<evidence type="ECO:0000313" key="13">
    <source>
        <dbReference type="Proteomes" id="UP000008672"/>
    </source>
</evidence>
<dbReference type="OMA" id="CRIPVHT"/>
<evidence type="ECO:0000256" key="1">
    <source>
        <dbReference type="ARBA" id="ARBA00000493"/>
    </source>
</evidence>
<dbReference type="Gene3D" id="3.60.10.10">
    <property type="entry name" value="Endonuclease/exonuclease/phosphatase"/>
    <property type="match status" value="1"/>
</dbReference>
<dbReference type="GO" id="GO:0008311">
    <property type="term" value="F:double-stranded DNA 3'-5' DNA exonuclease activity"/>
    <property type="evidence" value="ECO:0007669"/>
    <property type="project" value="UniProtKB-EC"/>
</dbReference>